<dbReference type="GO" id="GO:0016740">
    <property type="term" value="F:transferase activity"/>
    <property type="evidence" value="ECO:0007669"/>
    <property type="project" value="UniProtKB-KW"/>
</dbReference>
<keyword evidence="2" id="KW-1185">Reference proteome</keyword>
<evidence type="ECO:0000313" key="2">
    <source>
        <dbReference type="Proteomes" id="UP000632138"/>
    </source>
</evidence>
<proteinExistence type="predicted"/>
<accession>A0ABS2A8Q1</accession>
<dbReference type="Pfam" id="PF08843">
    <property type="entry name" value="AbiEii"/>
    <property type="match status" value="1"/>
</dbReference>
<gene>
    <name evidence="1" type="ORF">JIG36_11675</name>
</gene>
<dbReference type="EMBL" id="JAENHP010000003">
    <property type="protein sequence ID" value="MBM2616216.1"/>
    <property type="molecule type" value="Genomic_DNA"/>
</dbReference>
<organism evidence="1 2">
    <name type="scientific">Paractinoplanes ovalisporus</name>
    <dbReference type="NCBI Taxonomy" id="2810368"/>
    <lineage>
        <taxon>Bacteria</taxon>
        <taxon>Bacillati</taxon>
        <taxon>Actinomycetota</taxon>
        <taxon>Actinomycetes</taxon>
        <taxon>Micromonosporales</taxon>
        <taxon>Micromonosporaceae</taxon>
        <taxon>Paractinoplanes</taxon>
    </lineage>
</organism>
<keyword evidence="1" id="KW-0808">Transferase</keyword>
<dbReference type="InterPro" id="IPR014942">
    <property type="entry name" value="AbiEii"/>
</dbReference>
<sequence length="216" mass="23626">MTGQDVDDFYADVARIALAVATKHGFVLGGGFAWLVNGLVERPTEDVDLFTDTAGGVAAAAGEVSTALQQAGYRVVREEGDELFAGMDEDLREFLVAGPDKALRLTLCRLDRHQTPVVMEVGPVMHLDDLVATKVAALVNRREVRDYIDVAAALERYSLPQLLDLARKADPALDPEDVADAGRYLDRLRDARFTLYGLSPQQIADLRQSLASWPRS</sequence>
<protein>
    <submittedName>
        <fullName evidence="1">Nucleotidyl transferase AbiEii/AbiGii toxin family protein</fullName>
    </submittedName>
</protein>
<reference evidence="1 2" key="1">
    <citation type="submission" date="2021-01" db="EMBL/GenBank/DDBJ databases">
        <title>Actinoplanes sp. nov. LDG1-06 isolated from lichen.</title>
        <authorList>
            <person name="Saeng-In P."/>
            <person name="Phongsopitanun W."/>
            <person name="Kanchanasin P."/>
            <person name="Yuki M."/>
            <person name="Kudo T."/>
            <person name="Ohkuma M."/>
            <person name="Tanasupawat S."/>
        </authorList>
    </citation>
    <scope>NUCLEOTIDE SEQUENCE [LARGE SCALE GENOMIC DNA]</scope>
    <source>
        <strain evidence="1 2">LDG1-06</strain>
    </source>
</reference>
<comment type="caution">
    <text evidence="1">The sequence shown here is derived from an EMBL/GenBank/DDBJ whole genome shotgun (WGS) entry which is preliminary data.</text>
</comment>
<name>A0ABS2A8Q1_9ACTN</name>
<evidence type="ECO:0000313" key="1">
    <source>
        <dbReference type="EMBL" id="MBM2616216.1"/>
    </source>
</evidence>
<dbReference type="RefSeq" id="WP_203376122.1">
    <property type="nucleotide sequence ID" value="NZ_JAENHP010000003.1"/>
</dbReference>
<dbReference type="Proteomes" id="UP000632138">
    <property type="component" value="Unassembled WGS sequence"/>
</dbReference>